<dbReference type="Proteomes" id="UP001219297">
    <property type="component" value="Unassembled WGS sequence"/>
</dbReference>
<dbReference type="GeneID" id="83608205"/>
<keyword evidence="2" id="KW-1133">Transmembrane helix</keyword>
<feature type="region of interest" description="Disordered" evidence="1">
    <location>
        <begin position="114"/>
        <end position="133"/>
    </location>
</feature>
<comment type="caution">
    <text evidence="3">The sequence shown here is derived from an EMBL/GenBank/DDBJ whole genome shotgun (WGS) entry which is preliminary data.</text>
</comment>
<accession>A0ABT5V5D4</accession>
<sequence>MVAAPRSGAPAHRRTSQPVRTTVQLVGAAVLTILIIGAILIAMGARWEHGDPSPAPMTTAQELRQSLAVASQRCSAAATDLAAETGGYAAQVYQDVAEHASIWENQLGGVWQAWPSGAPAGHTNSPEPSPLAPDAAELLTELSKISSAAVTAADALLPEAETPAKGAAVGAANGAVTYVADGAVGGATKGAGAREEMSEETAGERALYLAIALRATWDAQLVAEAAGLPAPAPLGAAAQGGAGYDVAQLASAGGDEKLLTAANTARQWYEVDAARRGMEGHAERMERIARIADLEEALLRAGTPDTRAASIPLPAVADDELASAAYATLIGALWHSGAPATEALNFAIAVNDADGGTGAGGAIGASGTTSQGLGSDALPGLSSRRH</sequence>
<feature type="transmembrane region" description="Helical" evidence="2">
    <location>
        <begin position="23"/>
        <end position="47"/>
    </location>
</feature>
<feature type="region of interest" description="Disordered" evidence="1">
    <location>
        <begin position="362"/>
        <end position="386"/>
    </location>
</feature>
<dbReference type="EMBL" id="JARBHI010000007">
    <property type="protein sequence ID" value="MDE1656186.1"/>
    <property type="molecule type" value="Genomic_DNA"/>
</dbReference>
<evidence type="ECO:0008006" key="5">
    <source>
        <dbReference type="Google" id="ProtNLM"/>
    </source>
</evidence>
<reference evidence="3 4" key="1">
    <citation type="submission" date="2023-02" db="EMBL/GenBank/DDBJ databases">
        <title>Defining the Infant Male Urobiome and Moving Towards Mechanisms in Urobiome Research.</title>
        <authorList>
            <person name="Reasoner S."/>
            <person name="Flores V."/>
            <person name="Van Horn G."/>
            <person name="Morales G."/>
            <person name="Peard L."/>
            <person name="Abelson B."/>
            <person name="Manuel C."/>
            <person name="Lee J."/>
            <person name="Baker B."/>
            <person name="Williams T."/>
            <person name="Schmitz J."/>
            <person name="Clayton D."/>
            <person name="Hadjifrangiskou M."/>
        </authorList>
    </citation>
    <scope>NUCLEOTIDE SEQUENCE [LARGE SCALE GENOMIC DNA]</scope>
    <source>
        <strain evidence="3 4">AS1053</strain>
    </source>
</reference>
<keyword evidence="2" id="KW-0472">Membrane</keyword>
<proteinExistence type="predicted"/>
<evidence type="ECO:0000313" key="4">
    <source>
        <dbReference type="Proteomes" id="UP001219297"/>
    </source>
</evidence>
<dbReference type="RefSeq" id="WP_274733142.1">
    <property type="nucleotide sequence ID" value="NZ_CAMXYX010000008.1"/>
</dbReference>
<protein>
    <recommendedName>
        <fullName evidence="5">DUF4439 domain-containing protein</fullName>
    </recommendedName>
</protein>
<evidence type="ECO:0000313" key="3">
    <source>
        <dbReference type="EMBL" id="MDE1656186.1"/>
    </source>
</evidence>
<keyword evidence="4" id="KW-1185">Reference proteome</keyword>
<organism evidence="3 4">
    <name type="scientific">Actinotignum sanguinis</name>
    <dbReference type="NCBI Taxonomy" id="1445614"/>
    <lineage>
        <taxon>Bacteria</taxon>
        <taxon>Bacillati</taxon>
        <taxon>Actinomycetota</taxon>
        <taxon>Actinomycetes</taxon>
        <taxon>Actinomycetales</taxon>
        <taxon>Actinomycetaceae</taxon>
        <taxon>Actinotignum</taxon>
    </lineage>
</organism>
<keyword evidence="2" id="KW-0812">Transmembrane</keyword>
<evidence type="ECO:0000256" key="1">
    <source>
        <dbReference type="SAM" id="MobiDB-lite"/>
    </source>
</evidence>
<gene>
    <name evidence="3" type="ORF">PWJ81_03790</name>
</gene>
<name>A0ABT5V5D4_9ACTO</name>
<evidence type="ECO:0000256" key="2">
    <source>
        <dbReference type="SAM" id="Phobius"/>
    </source>
</evidence>